<dbReference type="EMBL" id="BAABGA010000098">
    <property type="protein sequence ID" value="GAA4468370.1"/>
    <property type="molecule type" value="Genomic_DNA"/>
</dbReference>
<evidence type="ECO:0000256" key="1">
    <source>
        <dbReference type="SAM" id="Phobius"/>
    </source>
</evidence>
<keyword evidence="1" id="KW-0472">Membrane</keyword>
<keyword evidence="1" id="KW-1133">Transmembrane helix</keyword>
<evidence type="ECO:0000313" key="2">
    <source>
        <dbReference type="EMBL" id="GAA4468370.1"/>
    </source>
</evidence>
<feature type="transmembrane region" description="Helical" evidence="1">
    <location>
        <begin position="95"/>
        <end position="115"/>
    </location>
</feature>
<protein>
    <recommendedName>
        <fullName evidence="4">Succinate dehydrogenase/Fumarate reductase transmembrane subunit</fullName>
    </recommendedName>
</protein>
<evidence type="ECO:0000313" key="3">
    <source>
        <dbReference type="Proteomes" id="UP001500840"/>
    </source>
</evidence>
<feature type="transmembrane region" description="Helical" evidence="1">
    <location>
        <begin position="59"/>
        <end position="83"/>
    </location>
</feature>
<gene>
    <name evidence="2" type="ORF">GCM10023156_59290</name>
</gene>
<dbReference type="Proteomes" id="UP001500840">
    <property type="component" value="Unassembled WGS sequence"/>
</dbReference>
<accession>A0ABP8NJP2</accession>
<name>A0ABP8NJP2_9BACT</name>
<evidence type="ECO:0008006" key="4">
    <source>
        <dbReference type="Google" id="ProtNLM"/>
    </source>
</evidence>
<keyword evidence="1" id="KW-0812">Transmembrane</keyword>
<feature type="transmembrane region" description="Helical" evidence="1">
    <location>
        <begin position="25"/>
        <end position="47"/>
    </location>
</feature>
<dbReference type="RefSeq" id="WP_345327301.1">
    <property type="nucleotide sequence ID" value="NZ_BAABGA010000098.1"/>
</dbReference>
<keyword evidence="3" id="KW-1185">Reference proteome</keyword>
<reference evidence="3" key="1">
    <citation type="journal article" date="2019" name="Int. J. Syst. Evol. Microbiol.">
        <title>The Global Catalogue of Microorganisms (GCM) 10K type strain sequencing project: providing services to taxonomists for standard genome sequencing and annotation.</title>
        <authorList>
            <consortium name="The Broad Institute Genomics Platform"/>
            <consortium name="The Broad Institute Genome Sequencing Center for Infectious Disease"/>
            <person name="Wu L."/>
            <person name="Ma J."/>
        </authorList>
    </citation>
    <scope>NUCLEOTIDE SEQUENCE [LARGE SCALE GENOMIC DNA]</scope>
    <source>
        <strain evidence="3">JCM 17759</strain>
    </source>
</reference>
<comment type="caution">
    <text evidence="2">The sequence shown here is derived from an EMBL/GenBank/DDBJ whole genome shotgun (WGS) entry which is preliminary data.</text>
</comment>
<proteinExistence type="predicted"/>
<organism evidence="2 3">
    <name type="scientific">Novipirellula rosea</name>
    <dbReference type="NCBI Taxonomy" id="1031540"/>
    <lineage>
        <taxon>Bacteria</taxon>
        <taxon>Pseudomonadati</taxon>
        <taxon>Planctomycetota</taxon>
        <taxon>Planctomycetia</taxon>
        <taxon>Pirellulales</taxon>
        <taxon>Pirellulaceae</taxon>
        <taxon>Novipirellula</taxon>
    </lineage>
</organism>
<sequence length="119" mass="12884">MENPYTPPAAAGQNSERTWIHTGSAIVSGFLSLLMLGGIVSNVIIFAGFETWPDTTWQWVGIVAMNVVVLMTSIGFAHISVGLLRSIPRLRKRGLWIVTASVAAYVSLAVFSVMMKTTT</sequence>